<evidence type="ECO:0000313" key="1">
    <source>
        <dbReference type="EMBL" id="HGC42436.1"/>
    </source>
</evidence>
<dbReference type="InterPro" id="IPR015813">
    <property type="entry name" value="Pyrv/PenolPyrv_kinase-like_dom"/>
</dbReference>
<dbReference type="EMBL" id="DTQM01000083">
    <property type="protein sequence ID" value="HGC42436.1"/>
    <property type="molecule type" value="Genomic_DNA"/>
</dbReference>
<dbReference type="AlphaFoldDB" id="A0A8J4HAR6"/>
<accession>A0A8J4HAR6</accession>
<reference evidence="1" key="1">
    <citation type="journal article" date="2020" name="mSystems">
        <title>Genome- and Community-Level Interaction Insights into Carbon Utilization and Element Cycling Functions of Hydrothermarchaeota in Hydrothermal Sediment.</title>
        <authorList>
            <person name="Zhou Z."/>
            <person name="Liu Y."/>
            <person name="Xu W."/>
            <person name="Pan J."/>
            <person name="Luo Z.H."/>
            <person name="Li M."/>
        </authorList>
    </citation>
    <scope>NUCLEOTIDE SEQUENCE</scope>
    <source>
        <strain evidence="1">SpSt-997</strain>
    </source>
</reference>
<dbReference type="PANTHER" id="PTHR42905:SF2">
    <property type="entry name" value="PHOSPHOENOLPYRUVATE CARBOXYLASE FAMILY PROTEIN"/>
    <property type="match status" value="1"/>
</dbReference>
<organism evidence="1">
    <name type="scientific">Acidicaldus sp</name>
    <dbReference type="NCBI Taxonomy" id="1872105"/>
    <lineage>
        <taxon>Bacteria</taxon>
        <taxon>Pseudomonadati</taxon>
        <taxon>Pseudomonadota</taxon>
        <taxon>Alphaproteobacteria</taxon>
        <taxon>Acetobacterales</taxon>
        <taxon>Acetobacteraceae</taxon>
        <taxon>Acidicaldus</taxon>
    </lineage>
</organism>
<dbReference type="InterPro" id="IPR040442">
    <property type="entry name" value="Pyrv_kinase-like_dom_sf"/>
</dbReference>
<dbReference type="Gene3D" id="3.20.20.60">
    <property type="entry name" value="Phosphoenolpyruvate-binding domains"/>
    <property type="match status" value="1"/>
</dbReference>
<comment type="caution">
    <text evidence="1">The sequence shown here is derived from an EMBL/GenBank/DDBJ whole genome shotgun (WGS) entry which is preliminary data.</text>
</comment>
<dbReference type="CDD" id="cd00377">
    <property type="entry name" value="ICL_PEPM"/>
    <property type="match status" value="1"/>
</dbReference>
<dbReference type="Pfam" id="PF13714">
    <property type="entry name" value="PEP_mutase"/>
    <property type="match status" value="1"/>
</dbReference>
<dbReference type="PANTHER" id="PTHR42905">
    <property type="entry name" value="PHOSPHOENOLPYRUVATE CARBOXYLASE"/>
    <property type="match status" value="1"/>
</dbReference>
<proteinExistence type="predicted"/>
<sequence>MPADRRLSDLLAAPGLLTLPGVYDGISARLAERAGFSALYMTGYGVTASALGLPDAGLASATDMLDRVRMLAETVSLPFIADGDTGYGGLLNVDRTVRRYAAAGASGIQIEDQEFPKKCGHTPRRRIVPIQEAEHRVRVAVAARPTRDFLIVARTDALGVAGIEEALRRGERFLHAGADILFIESPESLEDLRRIGATFRGANLLANLVEGGRTPLLAPSELSALGFKIALYPATGFLAAAEALARAYGALKACGESTGLALYSFDAMNRLMGFPQVYEFEQRWASEQHWAEREEKP</sequence>
<keyword evidence="1" id="KW-0456">Lyase</keyword>
<dbReference type="InterPro" id="IPR039556">
    <property type="entry name" value="ICL/PEPM"/>
</dbReference>
<dbReference type="GO" id="GO:0016829">
    <property type="term" value="F:lyase activity"/>
    <property type="evidence" value="ECO:0007669"/>
    <property type="project" value="UniProtKB-KW"/>
</dbReference>
<name>A0A8J4HAR6_9PROT</name>
<protein>
    <submittedName>
        <fullName evidence="1">Isocitrate lyase/PEP mutase family protein</fullName>
    </submittedName>
</protein>
<gene>
    <name evidence="1" type="ORF">ENY07_04305</name>
</gene>
<dbReference type="SUPFAM" id="SSF51621">
    <property type="entry name" value="Phosphoenolpyruvate/pyruvate domain"/>
    <property type="match status" value="1"/>
</dbReference>